<organism evidence="2">
    <name type="scientific">Tanacetum cinerariifolium</name>
    <name type="common">Dalmatian daisy</name>
    <name type="synonym">Chrysanthemum cinerariifolium</name>
    <dbReference type="NCBI Taxonomy" id="118510"/>
    <lineage>
        <taxon>Eukaryota</taxon>
        <taxon>Viridiplantae</taxon>
        <taxon>Streptophyta</taxon>
        <taxon>Embryophyta</taxon>
        <taxon>Tracheophyta</taxon>
        <taxon>Spermatophyta</taxon>
        <taxon>Magnoliopsida</taxon>
        <taxon>eudicotyledons</taxon>
        <taxon>Gunneridae</taxon>
        <taxon>Pentapetalae</taxon>
        <taxon>asterids</taxon>
        <taxon>campanulids</taxon>
        <taxon>Asterales</taxon>
        <taxon>Asteraceae</taxon>
        <taxon>Asteroideae</taxon>
        <taxon>Anthemideae</taxon>
        <taxon>Anthemidinae</taxon>
        <taxon>Tanacetum</taxon>
    </lineage>
</organism>
<evidence type="ECO:0000313" key="2">
    <source>
        <dbReference type="EMBL" id="GEV04351.1"/>
    </source>
</evidence>
<comment type="caution">
    <text evidence="2">The sequence shown here is derived from an EMBL/GenBank/DDBJ whole genome shotgun (WGS) entry which is preliminary data.</text>
</comment>
<protein>
    <submittedName>
        <fullName evidence="2">Reverse transcriptase domain-containing protein</fullName>
    </submittedName>
</protein>
<feature type="region of interest" description="Disordered" evidence="1">
    <location>
        <begin position="163"/>
        <end position="211"/>
    </location>
</feature>
<feature type="region of interest" description="Disordered" evidence="1">
    <location>
        <begin position="1"/>
        <end position="30"/>
    </location>
</feature>
<accession>A0A699GLS9</accession>
<keyword evidence="2" id="KW-0695">RNA-directed DNA polymerase</keyword>
<feature type="compositionally biased region" description="Basic and acidic residues" evidence="1">
    <location>
        <begin position="182"/>
        <end position="211"/>
    </location>
</feature>
<dbReference type="AlphaFoldDB" id="A0A699GLS9"/>
<proteinExistence type="predicted"/>
<feature type="region of interest" description="Disordered" evidence="1">
    <location>
        <begin position="61"/>
        <end position="142"/>
    </location>
</feature>
<gene>
    <name evidence="2" type="ORF">Tci_076328</name>
</gene>
<evidence type="ECO:0000256" key="1">
    <source>
        <dbReference type="SAM" id="MobiDB-lite"/>
    </source>
</evidence>
<keyword evidence="2" id="KW-0808">Transferase</keyword>
<reference evidence="2" key="1">
    <citation type="journal article" date="2019" name="Sci. Rep.">
        <title>Draft genome of Tanacetum cinerariifolium, the natural source of mosquito coil.</title>
        <authorList>
            <person name="Yamashiro T."/>
            <person name="Shiraishi A."/>
            <person name="Satake H."/>
            <person name="Nakayama K."/>
        </authorList>
    </citation>
    <scope>NUCLEOTIDE SEQUENCE</scope>
</reference>
<dbReference type="GO" id="GO:0003964">
    <property type="term" value="F:RNA-directed DNA polymerase activity"/>
    <property type="evidence" value="ECO:0007669"/>
    <property type="project" value="UniProtKB-KW"/>
</dbReference>
<sequence>MSKLAEHPQTPTNSVVWNTAGKGSKQSTDGNYVSLLEDQLLEICEKHYNRILPIMTEKVHQEKLRGVQTRLRYSESSRKKAQTKEKTQHFESESCDRKRKTKKWRSPSLDNGPRSTHPGRSPSVFSILRPEKRNPARQRSPVSITVFTRLGARDKNVFTRLGEKRGNIRSRLGPKVTSWPKHTSDRRRTDSEMPAEDQNHGRKETRNPDRGTLKPKIYAFLKASMMTGDIVESVDNYEMLRKAFLGNLSQQKKYIKDPVEIHHVKQKEGESTEAFMERFKAESMHVNGAPECMRISGFMHENLWIMIADIED</sequence>
<feature type="compositionally biased region" description="Basic and acidic residues" evidence="1">
    <location>
        <begin position="72"/>
        <end position="96"/>
    </location>
</feature>
<name>A0A699GLS9_TANCI</name>
<dbReference type="EMBL" id="BKCJ010013315">
    <property type="protein sequence ID" value="GEV04351.1"/>
    <property type="molecule type" value="Genomic_DNA"/>
</dbReference>
<keyword evidence="2" id="KW-0548">Nucleotidyltransferase</keyword>